<dbReference type="EMBL" id="SLWK01000001">
    <property type="protein sequence ID" value="TCO10757.1"/>
    <property type="molecule type" value="Genomic_DNA"/>
</dbReference>
<dbReference type="Proteomes" id="UP000295221">
    <property type="component" value="Unassembled WGS sequence"/>
</dbReference>
<dbReference type="AlphaFoldDB" id="A0A4R2GNY6"/>
<accession>A0A4R2GNY6</accession>
<gene>
    <name evidence="1" type="ORF">EV194_101389</name>
</gene>
<comment type="caution">
    <text evidence="1">The sequence shown here is derived from an EMBL/GenBank/DDBJ whole genome shotgun (WGS) entry which is preliminary data.</text>
</comment>
<evidence type="ECO:0000313" key="2">
    <source>
        <dbReference type="Proteomes" id="UP000295221"/>
    </source>
</evidence>
<sequence>MTEKGRKYFYDILPEKPKYYYANSSSANSGFKTAGIFI</sequence>
<protein>
    <submittedName>
        <fullName evidence="1">Uncharacterized protein</fullName>
    </submittedName>
</protein>
<reference evidence="1 2" key="1">
    <citation type="submission" date="2019-03" db="EMBL/GenBank/DDBJ databases">
        <title>Genomic Encyclopedia of Type Strains, Phase IV (KMG-IV): sequencing the most valuable type-strain genomes for metagenomic binning, comparative biology and taxonomic classification.</title>
        <authorList>
            <person name="Goeker M."/>
        </authorList>
    </citation>
    <scope>NUCLEOTIDE SEQUENCE [LARGE SCALE GENOMIC DNA]</scope>
    <source>
        <strain evidence="1 2">DSM 24179</strain>
    </source>
</reference>
<proteinExistence type="predicted"/>
<keyword evidence="2" id="KW-1185">Reference proteome</keyword>
<organism evidence="1 2">
    <name type="scientific">Natronoflexus pectinivorans</name>
    <dbReference type="NCBI Taxonomy" id="682526"/>
    <lineage>
        <taxon>Bacteria</taxon>
        <taxon>Pseudomonadati</taxon>
        <taxon>Bacteroidota</taxon>
        <taxon>Bacteroidia</taxon>
        <taxon>Marinilabiliales</taxon>
        <taxon>Marinilabiliaceae</taxon>
        <taxon>Natronoflexus</taxon>
    </lineage>
</organism>
<evidence type="ECO:0000313" key="1">
    <source>
        <dbReference type="EMBL" id="TCO10757.1"/>
    </source>
</evidence>
<name>A0A4R2GNY6_9BACT</name>